<comment type="caution">
    <text evidence="2">The sequence shown here is derived from an EMBL/GenBank/DDBJ whole genome shotgun (WGS) entry which is preliminary data.</text>
</comment>
<accession>A0A4C1V4R0</accession>
<organism evidence="2 3">
    <name type="scientific">Eumeta variegata</name>
    <name type="common">Bagworm moth</name>
    <name type="synonym">Eumeta japonica</name>
    <dbReference type="NCBI Taxonomy" id="151549"/>
    <lineage>
        <taxon>Eukaryota</taxon>
        <taxon>Metazoa</taxon>
        <taxon>Ecdysozoa</taxon>
        <taxon>Arthropoda</taxon>
        <taxon>Hexapoda</taxon>
        <taxon>Insecta</taxon>
        <taxon>Pterygota</taxon>
        <taxon>Neoptera</taxon>
        <taxon>Endopterygota</taxon>
        <taxon>Lepidoptera</taxon>
        <taxon>Glossata</taxon>
        <taxon>Ditrysia</taxon>
        <taxon>Tineoidea</taxon>
        <taxon>Psychidae</taxon>
        <taxon>Oiketicinae</taxon>
        <taxon>Eumeta</taxon>
    </lineage>
</organism>
<dbReference type="AlphaFoldDB" id="A0A4C1V4R0"/>
<sequence>MGSISRRSVEGTSAEVRAGGAAPRRGPVAADCRTVAGRAASRVHGAHRIAREAFLDSAGSRIMFLCLTNSTGGLGRSKLDNNRRFTVKKMLPFDLDRASRVEGRGWGCEKNELFLFIMDEVGIGRKDVDRCAWVRGTARIVPVIRGPCDIDDCVLALNSS</sequence>
<protein>
    <submittedName>
        <fullName evidence="2">Uncharacterized protein</fullName>
    </submittedName>
</protein>
<proteinExistence type="predicted"/>
<keyword evidence="3" id="KW-1185">Reference proteome</keyword>
<dbReference type="Proteomes" id="UP000299102">
    <property type="component" value="Unassembled WGS sequence"/>
</dbReference>
<evidence type="ECO:0000313" key="2">
    <source>
        <dbReference type="EMBL" id="GBP32994.1"/>
    </source>
</evidence>
<name>A0A4C1V4R0_EUMVA</name>
<evidence type="ECO:0000313" key="3">
    <source>
        <dbReference type="Proteomes" id="UP000299102"/>
    </source>
</evidence>
<reference evidence="2 3" key="1">
    <citation type="journal article" date="2019" name="Commun. Biol.">
        <title>The bagworm genome reveals a unique fibroin gene that provides high tensile strength.</title>
        <authorList>
            <person name="Kono N."/>
            <person name="Nakamura H."/>
            <person name="Ohtoshi R."/>
            <person name="Tomita M."/>
            <person name="Numata K."/>
            <person name="Arakawa K."/>
        </authorList>
    </citation>
    <scope>NUCLEOTIDE SEQUENCE [LARGE SCALE GENOMIC DNA]</scope>
</reference>
<evidence type="ECO:0000256" key="1">
    <source>
        <dbReference type="SAM" id="MobiDB-lite"/>
    </source>
</evidence>
<dbReference type="EMBL" id="BGZK01000268">
    <property type="protein sequence ID" value="GBP32994.1"/>
    <property type="molecule type" value="Genomic_DNA"/>
</dbReference>
<gene>
    <name evidence="2" type="ORF">EVAR_82832_1</name>
</gene>
<feature type="compositionally biased region" description="Low complexity" evidence="1">
    <location>
        <begin position="16"/>
        <end position="26"/>
    </location>
</feature>
<feature type="region of interest" description="Disordered" evidence="1">
    <location>
        <begin position="1"/>
        <end position="26"/>
    </location>
</feature>